<evidence type="ECO:0000256" key="6">
    <source>
        <dbReference type="ARBA" id="ARBA00031210"/>
    </source>
</evidence>
<keyword evidence="14" id="KW-1185">Reference proteome</keyword>
<dbReference type="Pfam" id="PF17286">
    <property type="entry name" value="PRMT5_C"/>
    <property type="match status" value="1"/>
</dbReference>
<evidence type="ECO:0000259" key="10">
    <source>
        <dbReference type="Pfam" id="PF05185"/>
    </source>
</evidence>
<feature type="site" description="Critical for specifying symmetric addition of methyl groups" evidence="9">
    <location>
        <position position="130"/>
    </location>
</feature>
<dbReference type="InterPro" id="IPR007857">
    <property type="entry name" value="Arg_MeTrfase_PRMT5"/>
</dbReference>
<evidence type="ECO:0000256" key="4">
    <source>
        <dbReference type="ARBA" id="ARBA00022679"/>
    </source>
</evidence>
<evidence type="ECO:0000256" key="7">
    <source>
        <dbReference type="ARBA" id="ARBA00048612"/>
    </source>
</evidence>
<dbReference type="InterPro" id="IPR029063">
    <property type="entry name" value="SAM-dependent_MTases_sf"/>
</dbReference>
<dbReference type="InterPro" id="IPR035247">
    <property type="entry name" value="PRMT5_TIM"/>
</dbReference>
<feature type="domain" description="PRMT5 arginine-N-methyltransferase" evidence="10">
    <location>
        <begin position="101"/>
        <end position="225"/>
    </location>
</feature>
<dbReference type="EC" id="2.1.1.320" evidence="1"/>
<dbReference type="OrthoDB" id="9343989at2759"/>
<keyword evidence="4 13" id="KW-0808">Transferase</keyword>
<dbReference type="Gene3D" id="2.70.160.11">
    <property type="entry name" value="Hnrnp arginine n-methyltransferase1"/>
    <property type="match status" value="1"/>
</dbReference>
<dbReference type="PIRSF" id="PIRSF015894">
    <property type="entry name" value="Skb1_MeTrfase"/>
    <property type="match status" value="1"/>
</dbReference>
<evidence type="ECO:0000256" key="9">
    <source>
        <dbReference type="PIRSR" id="PIRSR015894-3"/>
    </source>
</evidence>
<dbReference type="Pfam" id="PF05185">
    <property type="entry name" value="PRMT5"/>
    <property type="match status" value="1"/>
</dbReference>
<feature type="binding site" evidence="8">
    <location>
        <position position="195"/>
    </location>
    <ligand>
        <name>S-adenosyl-L-methionine</name>
        <dbReference type="ChEBI" id="CHEBI:59789"/>
    </ligand>
</feature>
<feature type="binding site" evidence="8">
    <location>
        <position position="127"/>
    </location>
    <ligand>
        <name>S-adenosyl-L-methionine</name>
        <dbReference type="ChEBI" id="CHEBI:59789"/>
    </ligand>
</feature>
<dbReference type="GO" id="GO:0035243">
    <property type="term" value="F:protein-arginine omega-N symmetric methyltransferase activity"/>
    <property type="evidence" value="ECO:0007669"/>
    <property type="project" value="UniProtKB-EC"/>
</dbReference>
<sequence>WSVLVPTALELGPDLPSAPALARWLGEPVKAALLPTRLFLTNKKGFPVLGRGHQRLLVQLLKLDVQIILQGSPHHGGRPLSAYLQYLEHLGQHRPPPSAYELYARGYEDYLQSPLQPLMDNLESQTYEVFEKDPIKYCQYQQAIFRCLQDRVPEEERETNVQVVMVLGAGRGPLVAASLRAARQAGVRVRIYAVEKNPNAVVTWEKNLEFWGKNLEFFGEKSEFWGEKMRFFGVKIWNFWGKNGNFWEKKSEIFWGKNGNFGEKMGKKKKKGEFLGILGIFGILQAQFETPYVVRLHNFHQVAPPQPCFSFQHPDPDPCPDNGRYAELTWQVQVGTVLHGFAGYFETRLYDDVTLSIRPETHSPGLFSWFPIFFPIKQPVPVRAGQSVSVAFWRVATPSKVWYEWAVTAPVCSALHNPGGRSYTIGQ</sequence>
<reference evidence="13" key="1">
    <citation type="submission" date="2019-09" db="EMBL/GenBank/DDBJ databases">
        <title>Bird 10,000 Genomes (B10K) Project - Family phase.</title>
        <authorList>
            <person name="Zhang G."/>
        </authorList>
    </citation>
    <scope>NUCLEOTIDE SEQUENCE</scope>
    <source>
        <strain evidence="13">OUT-0061</strain>
        <tissue evidence="13">Blood</tissue>
    </source>
</reference>
<feature type="domain" description="PRMT5 oligomerisation" evidence="12">
    <location>
        <begin position="285"/>
        <end position="425"/>
    </location>
</feature>
<feature type="non-terminal residue" evidence="13">
    <location>
        <position position="427"/>
    </location>
</feature>
<evidence type="ECO:0000259" key="12">
    <source>
        <dbReference type="Pfam" id="PF17286"/>
    </source>
</evidence>
<feature type="binding site" evidence="8">
    <location>
        <begin position="136"/>
        <end position="137"/>
    </location>
    <ligand>
        <name>S-adenosyl-L-methionine</name>
        <dbReference type="ChEBI" id="CHEBI:59789"/>
    </ligand>
</feature>
<feature type="domain" description="PRMT5 TIM barrel" evidence="11">
    <location>
        <begin position="8"/>
        <end position="92"/>
    </location>
</feature>
<keyword evidence="3 13" id="KW-0489">Methyltransferase</keyword>
<evidence type="ECO:0000259" key="11">
    <source>
        <dbReference type="Pfam" id="PF17285"/>
    </source>
</evidence>
<dbReference type="GO" id="GO:0005634">
    <property type="term" value="C:nucleus"/>
    <property type="evidence" value="ECO:0007669"/>
    <property type="project" value="TreeGrafter"/>
</dbReference>
<evidence type="ECO:0000313" key="13">
    <source>
        <dbReference type="EMBL" id="NXD46904.1"/>
    </source>
</evidence>
<dbReference type="GO" id="GO:0006355">
    <property type="term" value="P:regulation of DNA-templated transcription"/>
    <property type="evidence" value="ECO:0007669"/>
    <property type="project" value="TreeGrafter"/>
</dbReference>
<dbReference type="PANTHER" id="PTHR10738">
    <property type="entry name" value="PROTEIN ARGININE N-METHYLTRANSFERASE 5"/>
    <property type="match status" value="1"/>
</dbReference>
<dbReference type="GO" id="GO:0032259">
    <property type="term" value="P:methylation"/>
    <property type="evidence" value="ECO:0007669"/>
    <property type="project" value="UniProtKB-KW"/>
</dbReference>
<comment type="caution">
    <text evidence="13">The sequence shown here is derived from an EMBL/GenBank/DDBJ whole genome shotgun (WGS) entry which is preliminary data.</text>
</comment>
<proteinExistence type="predicted"/>
<comment type="catalytic activity">
    <reaction evidence="7">
        <text>L-arginyl-[protein] + 2 S-adenosyl-L-methionine = N(omega),N(omega)'-dimethyl-L-arginyl-[protein] + 2 S-adenosyl-L-homocysteine + 2 H(+)</text>
        <dbReference type="Rhea" id="RHEA:48108"/>
        <dbReference type="Rhea" id="RHEA-COMP:10532"/>
        <dbReference type="Rhea" id="RHEA-COMP:11992"/>
        <dbReference type="ChEBI" id="CHEBI:15378"/>
        <dbReference type="ChEBI" id="CHEBI:29965"/>
        <dbReference type="ChEBI" id="CHEBI:57856"/>
        <dbReference type="ChEBI" id="CHEBI:59789"/>
        <dbReference type="ChEBI" id="CHEBI:88221"/>
        <dbReference type="EC" id="2.1.1.320"/>
    </reaction>
</comment>
<dbReference type="SUPFAM" id="SSF53335">
    <property type="entry name" value="S-adenosyl-L-methionine-dependent methyltransferases"/>
    <property type="match status" value="1"/>
</dbReference>
<dbReference type="Gene3D" id="3.40.50.150">
    <property type="entry name" value="Vaccinia Virus protein VP39"/>
    <property type="match status" value="1"/>
</dbReference>
<evidence type="ECO:0000256" key="8">
    <source>
        <dbReference type="PIRSR" id="PIRSR015894-2"/>
    </source>
</evidence>
<dbReference type="EMBL" id="WBNE01000739">
    <property type="protein sequence ID" value="NXD46904.1"/>
    <property type="molecule type" value="Genomic_DNA"/>
</dbReference>
<dbReference type="AlphaFoldDB" id="A0A851VW85"/>
<keyword evidence="5 8" id="KW-0949">S-adenosyl-L-methionine</keyword>
<feature type="non-terminal residue" evidence="13">
    <location>
        <position position="1"/>
    </location>
</feature>
<dbReference type="InterPro" id="IPR025799">
    <property type="entry name" value="Arg_MeTrfase"/>
</dbReference>
<dbReference type="FunFam" id="2.70.160.11:FF:000003">
    <property type="entry name" value="Protein arginine N-methyltransferase 5"/>
    <property type="match status" value="1"/>
</dbReference>
<dbReference type="Pfam" id="PF17285">
    <property type="entry name" value="PRMT5_TIM"/>
    <property type="match status" value="1"/>
</dbReference>
<dbReference type="GO" id="GO:0005829">
    <property type="term" value="C:cytosol"/>
    <property type="evidence" value="ECO:0007669"/>
    <property type="project" value="TreeGrafter"/>
</dbReference>
<dbReference type="Proteomes" id="UP000659062">
    <property type="component" value="Unassembled WGS sequence"/>
</dbReference>
<name>A0A851VW85_9PASS</name>
<organism evidence="13 14">
    <name type="scientific">Copsychus sechellarum</name>
    <dbReference type="NCBI Taxonomy" id="797021"/>
    <lineage>
        <taxon>Eukaryota</taxon>
        <taxon>Metazoa</taxon>
        <taxon>Chordata</taxon>
        <taxon>Craniata</taxon>
        <taxon>Vertebrata</taxon>
        <taxon>Euteleostomi</taxon>
        <taxon>Archelosauria</taxon>
        <taxon>Archosauria</taxon>
        <taxon>Dinosauria</taxon>
        <taxon>Saurischia</taxon>
        <taxon>Theropoda</taxon>
        <taxon>Coelurosauria</taxon>
        <taxon>Aves</taxon>
        <taxon>Neognathae</taxon>
        <taxon>Neoaves</taxon>
        <taxon>Telluraves</taxon>
        <taxon>Australaves</taxon>
        <taxon>Passeriformes</taxon>
        <taxon>Muscicapidae</taxon>
        <taxon>Copsychus</taxon>
    </lineage>
</organism>
<evidence type="ECO:0000256" key="3">
    <source>
        <dbReference type="ARBA" id="ARBA00022603"/>
    </source>
</evidence>
<evidence type="ECO:0000313" key="14">
    <source>
        <dbReference type="Proteomes" id="UP000659062"/>
    </source>
</evidence>
<evidence type="ECO:0000256" key="1">
    <source>
        <dbReference type="ARBA" id="ARBA00011935"/>
    </source>
</evidence>
<evidence type="ECO:0000256" key="2">
    <source>
        <dbReference type="ARBA" id="ARBA00018777"/>
    </source>
</evidence>
<protein>
    <recommendedName>
        <fullName evidence="2">Protein arginine N-methyltransferase 5</fullName>
        <ecNumber evidence="1">2.1.1.320</ecNumber>
    </recommendedName>
    <alternativeName>
        <fullName evidence="6">Histone-arginine N-methyltransferase PRMT5</fullName>
    </alternativeName>
</protein>
<dbReference type="InterPro" id="IPR035248">
    <property type="entry name" value="PRMT5_C"/>
</dbReference>
<dbReference type="InterPro" id="IPR035075">
    <property type="entry name" value="PRMT5"/>
</dbReference>
<dbReference type="PANTHER" id="PTHR10738:SF0">
    <property type="entry name" value="PROTEIN ARGININE N-METHYLTRANSFERASE 5"/>
    <property type="match status" value="1"/>
</dbReference>
<accession>A0A851VW85</accession>
<dbReference type="Gene3D" id="3.20.20.150">
    <property type="entry name" value="Divalent-metal-dependent TIM barrel enzymes"/>
    <property type="match status" value="1"/>
</dbReference>
<evidence type="ECO:0000256" key="5">
    <source>
        <dbReference type="ARBA" id="ARBA00022691"/>
    </source>
</evidence>
<gene>
    <name evidence="13" type="primary">Prmt5</name>
    <name evidence="13" type="ORF">COPSEC_R15305</name>
</gene>